<keyword evidence="1" id="KW-0472">Membrane</keyword>
<keyword evidence="1" id="KW-1133">Transmembrane helix</keyword>
<keyword evidence="3" id="KW-1185">Reference proteome</keyword>
<keyword evidence="1" id="KW-0812">Transmembrane</keyword>
<sequence>MEARRAYQILAVRIRNEDAKLSMRRRYIGYVGVQILTVPSMAIIIIRDYQPITDPLKSTGVCENEKGKVHDSGQVQIDRHHTAEVTLNKRGLDAARHSFIVS</sequence>
<reference evidence="2" key="1">
    <citation type="submission" date="2022-03" db="EMBL/GenBank/DDBJ databases">
        <authorList>
            <person name="Lindestad O."/>
        </authorList>
    </citation>
    <scope>NUCLEOTIDE SEQUENCE</scope>
</reference>
<dbReference type="Proteomes" id="UP000838756">
    <property type="component" value="Unassembled WGS sequence"/>
</dbReference>
<protein>
    <submittedName>
        <fullName evidence="2">Jg2940 protein</fullName>
    </submittedName>
</protein>
<evidence type="ECO:0000313" key="3">
    <source>
        <dbReference type="Proteomes" id="UP000838756"/>
    </source>
</evidence>
<dbReference type="EMBL" id="CAKXAJ010026348">
    <property type="protein sequence ID" value="CAH2267212.1"/>
    <property type="molecule type" value="Genomic_DNA"/>
</dbReference>
<gene>
    <name evidence="2" type="primary">jg2940</name>
    <name evidence="2" type="ORF">PAEG_LOCUS25776</name>
</gene>
<proteinExistence type="predicted"/>
<evidence type="ECO:0000313" key="2">
    <source>
        <dbReference type="EMBL" id="CAH2267212.1"/>
    </source>
</evidence>
<feature type="transmembrane region" description="Helical" evidence="1">
    <location>
        <begin position="27"/>
        <end position="46"/>
    </location>
</feature>
<comment type="caution">
    <text evidence="2">The sequence shown here is derived from an EMBL/GenBank/DDBJ whole genome shotgun (WGS) entry which is preliminary data.</text>
</comment>
<name>A0A8S4SMM8_9NEOP</name>
<evidence type="ECO:0000256" key="1">
    <source>
        <dbReference type="SAM" id="Phobius"/>
    </source>
</evidence>
<accession>A0A8S4SMM8</accession>
<organism evidence="2 3">
    <name type="scientific">Pararge aegeria aegeria</name>
    <dbReference type="NCBI Taxonomy" id="348720"/>
    <lineage>
        <taxon>Eukaryota</taxon>
        <taxon>Metazoa</taxon>
        <taxon>Ecdysozoa</taxon>
        <taxon>Arthropoda</taxon>
        <taxon>Hexapoda</taxon>
        <taxon>Insecta</taxon>
        <taxon>Pterygota</taxon>
        <taxon>Neoptera</taxon>
        <taxon>Endopterygota</taxon>
        <taxon>Lepidoptera</taxon>
        <taxon>Glossata</taxon>
        <taxon>Ditrysia</taxon>
        <taxon>Papilionoidea</taxon>
        <taxon>Nymphalidae</taxon>
        <taxon>Satyrinae</taxon>
        <taxon>Satyrini</taxon>
        <taxon>Parargina</taxon>
        <taxon>Pararge</taxon>
    </lineage>
</organism>
<dbReference type="AlphaFoldDB" id="A0A8S4SMM8"/>